<feature type="compositionally biased region" description="Low complexity" evidence="1">
    <location>
        <begin position="335"/>
        <end position="356"/>
    </location>
</feature>
<dbReference type="Gene3D" id="3.30.710.10">
    <property type="entry name" value="Potassium Channel Kv1.1, Chain A"/>
    <property type="match status" value="1"/>
</dbReference>
<name>A0A9P3LNB7_9APHY</name>
<feature type="region of interest" description="Disordered" evidence="1">
    <location>
        <begin position="74"/>
        <end position="102"/>
    </location>
</feature>
<keyword evidence="4" id="KW-1185">Reference proteome</keyword>
<feature type="domain" description="BTB" evidence="2">
    <location>
        <begin position="31"/>
        <end position="178"/>
    </location>
</feature>
<dbReference type="SUPFAM" id="SSF54695">
    <property type="entry name" value="POZ domain"/>
    <property type="match status" value="1"/>
</dbReference>
<dbReference type="InterPro" id="IPR011333">
    <property type="entry name" value="SKP1/BTB/POZ_sf"/>
</dbReference>
<proteinExistence type="predicted"/>
<dbReference type="PROSITE" id="PS50097">
    <property type="entry name" value="BTB"/>
    <property type="match status" value="1"/>
</dbReference>
<protein>
    <recommendedName>
        <fullName evidence="2">BTB domain-containing protein</fullName>
    </recommendedName>
</protein>
<gene>
    <name evidence="3" type="ORF">PsYK624_166620</name>
</gene>
<dbReference type="AlphaFoldDB" id="A0A9P3LNB7"/>
<organism evidence="3 4">
    <name type="scientific">Phanerochaete sordida</name>
    <dbReference type="NCBI Taxonomy" id="48140"/>
    <lineage>
        <taxon>Eukaryota</taxon>
        <taxon>Fungi</taxon>
        <taxon>Dikarya</taxon>
        <taxon>Basidiomycota</taxon>
        <taxon>Agaricomycotina</taxon>
        <taxon>Agaricomycetes</taxon>
        <taxon>Polyporales</taxon>
        <taxon>Phanerochaetaceae</taxon>
        <taxon>Phanerochaete</taxon>
    </lineage>
</organism>
<feature type="region of interest" description="Disordered" evidence="1">
    <location>
        <begin position="124"/>
        <end position="146"/>
    </location>
</feature>
<feature type="region of interest" description="Disordered" evidence="1">
    <location>
        <begin position="314"/>
        <end position="392"/>
    </location>
</feature>
<comment type="caution">
    <text evidence="3">The sequence shown here is derived from an EMBL/GenBank/DDBJ whole genome shotgun (WGS) entry which is preliminary data.</text>
</comment>
<evidence type="ECO:0000313" key="3">
    <source>
        <dbReference type="EMBL" id="GJF00375.1"/>
    </source>
</evidence>
<dbReference type="InterPro" id="IPR000210">
    <property type="entry name" value="BTB/POZ_dom"/>
</dbReference>
<evidence type="ECO:0000256" key="1">
    <source>
        <dbReference type="SAM" id="MobiDB-lite"/>
    </source>
</evidence>
<dbReference type="OrthoDB" id="6359816at2759"/>
<feature type="compositionally biased region" description="Pro residues" evidence="1">
    <location>
        <begin position="357"/>
        <end position="368"/>
    </location>
</feature>
<feature type="compositionally biased region" description="Basic and acidic residues" evidence="1">
    <location>
        <begin position="462"/>
        <end position="474"/>
    </location>
</feature>
<feature type="compositionally biased region" description="Polar residues" evidence="1">
    <location>
        <begin position="134"/>
        <end position="146"/>
    </location>
</feature>
<feature type="region of interest" description="Disordered" evidence="1">
    <location>
        <begin position="453"/>
        <end position="492"/>
    </location>
</feature>
<evidence type="ECO:0000313" key="4">
    <source>
        <dbReference type="Proteomes" id="UP000703269"/>
    </source>
</evidence>
<sequence>MFTPLHTLAKVPRGGSLEDALADCLRGKPFNDVAFYASARDEGSGDPRAVFANSRILVSASRYFRELFSEKRDSEPLSRPLPEASAMTVDGARDEGSTLGDEDDLDALESLLATPSEVWFRDDEDINLPDGASEDTQSTPAAVSTESSTRLVTLDNVSADTLEAVIFYIYTGNVHFLPLNAPVPNDAQVNRAKNRPNRPACSCKAAYRFAEEAGLDELQHLAEAHLFAQLDADTILAKVFSQFSSQHPTILRKQVDLLLAHFWTPATRTALGPVIARVVRGELPHAAPVLAMLLEEIPPRPALCGSASAGEGYSRLNLPPTGPARPPVDTTPGDPAAMSAPSSTATAPSSSTLPATRPGPAPITPPTEDPGALTEGAGTRAAQDGAPAHVPAVRAASAPVVPTAPTAGPAPPSSPVRCPVETDGSCVSRAAGAARGAVGLSARANAVGTHSVLGREPLGMPSKERLSGNEIGKRKDGKKGKKRGSKGKADWAGWQGNSCGLDSCLT</sequence>
<dbReference type="CDD" id="cd18186">
    <property type="entry name" value="BTB_POZ_ZBTB_KLHL-like"/>
    <property type="match status" value="1"/>
</dbReference>
<dbReference type="Proteomes" id="UP000703269">
    <property type="component" value="Unassembled WGS sequence"/>
</dbReference>
<feature type="compositionally biased region" description="Basic residues" evidence="1">
    <location>
        <begin position="475"/>
        <end position="486"/>
    </location>
</feature>
<dbReference type="EMBL" id="BPQB01000148">
    <property type="protein sequence ID" value="GJF00375.1"/>
    <property type="molecule type" value="Genomic_DNA"/>
</dbReference>
<evidence type="ECO:0000259" key="2">
    <source>
        <dbReference type="PROSITE" id="PS50097"/>
    </source>
</evidence>
<accession>A0A9P3LNB7</accession>
<reference evidence="3 4" key="1">
    <citation type="submission" date="2021-08" db="EMBL/GenBank/DDBJ databases">
        <title>Draft Genome Sequence of Phanerochaete sordida strain YK-624.</title>
        <authorList>
            <person name="Mori T."/>
            <person name="Dohra H."/>
            <person name="Suzuki T."/>
            <person name="Kawagishi H."/>
            <person name="Hirai H."/>
        </authorList>
    </citation>
    <scope>NUCLEOTIDE SEQUENCE [LARGE SCALE GENOMIC DNA]</scope>
    <source>
        <strain evidence="3 4">YK-624</strain>
    </source>
</reference>